<dbReference type="EMBL" id="BOMG01000039">
    <property type="protein sequence ID" value="GID54211.1"/>
    <property type="molecule type" value="Genomic_DNA"/>
</dbReference>
<reference evidence="7 8" key="1">
    <citation type="submission" date="2021-01" db="EMBL/GenBank/DDBJ databases">
        <title>Whole genome shotgun sequence of Actinoplanes couchii NBRC 106145.</title>
        <authorList>
            <person name="Komaki H."/>
            <person name="Tamura T."/>
        </authorList>
    </citation>
    <scope>NUCLEOTIDE SEQUENCE [LARGE SCALE GENOMIC DNA]</scope>
    <source>
        <strain evidence="7 8">NBRC 106145</strain>
    </source>
</reference>
<dbReference type="Pfam" id="PF00486">
    <property type="entry name" value="Trans_reg_C"/>
    <property type="match status" value="1"/>
</dbReference>
<dbReference type="InterPro" id="IPR016032">
    <property type="entry name" value="Sig_transdc_resp-reg_C-effctor"/>
</dbReference>
<dbReference type="Pfam" id="PF03704">
    <property type="entry name" value="BTAD"/>
    <property type="match status" value="1"/>
</dbReference>
<dbReference type="InterPro" id="IPR011990">
    <property type="entry name" value="TPR-like_helical_dom_sf"/>
</dbReference>
<dbReference type="RefSeq" id="WP_203795315.1">
    <property type="nucleotide sequence ID" value="NZ_BAAAQE010000035.1"/>
</dbReference>
<dbReference type="InterPro" id="IPR051677">
    <property type="entry name" value="AfsR-DnrI-RedD_regulator"/>
</dbReference>
<gene>
    <name evidence="7" type="ORF">Aco03nite_026150</name>
</gene>
<dbReference type="Gene3D" id="1.10.10.10">
    <property type="entry name" value="Winged helix-like DNA-binding domain superfamily/Winged helix DNA-binding domain"/>
    <property type="match status" value="1"/>
</dbReference>
<evidence type="ECO:0000256" key="3">
    <source>
        <dbReference type="ARBA" id="ARBA00023125"/>
    </source>
</evidence>
<dbReference type="PRINTS" id="PR00364">
    <property type="entry name" value="DISEASERSIST"/>
</dbReference>
<protein>
    <submittedName>
        <fullName evidence="7">SARP family transcriptional regulator</fullName>
    </submittedName>
</protein>
<dbReference type="InterPro" id="IPR005158">
    <property type="entry name" value="BTAD"/>
</dbReference>
<dbReference type="InterPro" id="IPR036388">
    <property type="entry name" value="WH-like_DNA-bd_sf"/>
</dbReference>
<dbReference type="InterPro" id="IPR019734">
    <property type="entry name" value="TPR_rpt"/>
</dbReference>
<keyword evidence="4" id="KW-0804">Transcription</keyword>
<evidence type="ECO:0000313" key="7">
    <source>
        <dbReference type="EMBL" id="GID54211.1"/>
    </source>
</evidence>
<dbReference type="Proteomes" id="UP000612282">
    <property type="component" value="Unassembled WGS sequence"/>
</dbReference>
<comment type="similarity">
    <text evidence="1">Belongs to the AfsR/DnrI/RedD regulatory family.</text>
</comment>
<feature type="domain" description="OmpR/PhoB-type" evidence="5">
    <location>
        <begin position="21"/>
        <end position="94"/>
    </location>
</feature>
<comment type="caution">
    <text evidence="7">The sequence shown here is derived from an EMBL/GenBank/DDBJ whole genome shotgun (WGS) entry which is preliminary data.</text>
</comment>
<keyword evidence="2" id="KW-0805">Transcription regulation</keyword>
<dbReference type="SMART" id="SM01043">
    <property type="entry name" value="BTAD"/>
    <property type="match status" value="1"/>
</dbReference>
<evidence type="ECO:0000259" key="6">
    <source>
        <dbReference type="SMART" id="SM01043"/>
    </source>
</evidence>
<keyword evidence="3" id="KW-0238">DNA-binding</keyword>
<name>A0ABQ3X6S7_9ACTN</name>
<dbReference type="SUPFAM" id="SSF48452">
    <property type="entry name" value="TPR-like"/>
    <property type="match status" value="3"/>
</dbReference>
<evidence type="ECO:0000259" key="5">
    <source>
        <dbReference type="SMART" id="SM00862"/>
    </source>
</evidence>
<dbReference type="CDD" id="cd15831">
    <property type="entry name" value="BTAD"/>
    <property type="match status" value="1"/>
</dbReference>
<dbReference type="SUPFAM" id="SSF46894">
    <property type="entry name" value="C-terminal effector domain of the bipartite response regulators"/>
    <property type="match status" value="1"/>
</dbReference>
<dbReference type="SUPFAM" id="SSF52540">
    <property type="entry name" value="P-loop containing nucleoside triphosphate hydrolases"/>
    <property type="match status" value="1"/>
</dbReference>
<dbReference type="InterPro" id="IPR027417">
    <property type="entry name" value="P-loop_NTPase"/>
</dbReference>
<evidence type="ECO:0000313" key="8">
    <source>
        <dbReference type="Proteomes" id="UP000612282"/>
    </source>
</evidence>
<feature type="domain" description="Bacterial transcriptional activator" evidence="6">
    <location>
        <begin position="101"/>
        <end position="245"/>
    </location>
</feature>
<organism evidence="7 8">
    <name type="scientific">Actinoplanes couchii</name>
    <dbReference type="NCBI Taxonomy" id="403638"/>
    <lineage>
        <taxon>Bacteria</taxon>
        <taxon>Bacillati</taxon>
        <taxon>Actinomycetota</taxon>
        <taxon>Actinomycetes</taxon>
        <taxon>Micromonosporales</taxon>
        <taxon>Micromonosporaceae</taxon>
        <taxon>Actinoplanes</taxon>
    </lineage>
</organism>
<dbReference type="SMART" id="SM00028">
    <property type="entry name" value="TPR"/>
    <property type="match status" value="5"/>
</dbReference>
<dbReference type="SMART" id="SM00862">
    <property type="entry name" value="Trans_reg_C"/>
    <property type="match status" value="1"/>
</dbReference>
<accession>A0ABQ3X6S7</accession>
<dbReference type="PANTHER" id="PTHR35807">
    <property type="entry name" value="TRANSCRIPTIONAL REGULATOR REDD-RELATED"/>
    <property type="match status" value="1"/>
</dbReference>
<proteinExistence type="inferred from homology"/>
<dbReference type="InterPro" id="IPR001867">
    <property type="entry name" value="OmpR/PhoB-type_DNA-bd"/>
</dbReference>
<evidence type="ECO:0000256" key="2">
    <source>
        <dbReference type="ARBA" id="ARBA00023015"/>
    </source>
</evidence>
<dbReference type="Gene3D" id="3.40.50.300">
    <property type="entry name" value="P-loop containing nucleotide triphosphate hydrolases"/>
    <property type="match status" value="1"/>
</dbReference>
<dbReference type="Gene3D" id="1.25.40.10">
    <property type="entry name" value="Tetratricopeptide repeat domain"/>
    <property type="match status" value="2"/>
</dbReference>
<evidence type="ECO:0000256" key="1">
    <source>
        <dbReference type="ARBA" id="ARBA00005820"/>
    </source>
</evidence>
<sequence length="984" mass="105721">MSEHARVEYRVLGPFEVLIGGQHLDLGGHRRQIVLACLVMEAGRVVPVNRLVTAVYGEHPPASARSQVQICVSALRRSLGADGRIITRDPGYLLEPAGDDVDLKDYELLLGDARTAAAQGRRDDAVARYREALGLWRGPALEGIDSSLLRAAAGGLTEQWLTAVEDCVDLELDLGRHRAVVAELTGLVVAHPLRERLRGQLMLALHRSGRQAEALDSYRAARRTLIDELGLEPGEWLQRLEHAILTSGSDRPVSADTAAATGAVPRMLPTDIADFTGRAEQSADIMTRLGGARERRAVPIVVIAGTSGIGKTALGVHVAHRLADDYPDGQLFADLRGHDSHAAGPEKVLERFLRALGVPGGLMPEGLDERAERYRDLLAGRRMLVLLDNAGDESQVLPLLPGDPRTAVVVTSRGRLGGLPGAVHVDLGVLDRGHSVTLLSRIAGDGRVRAEAGAAAELAELCGRLPLALRIAGARLSARPHWTLRQLAGRLADESRRLDELSHGTLGIRASISMTYDNIGAAARRLFRLLGILDAPDFAGWAAAALLDRPVEQARDLLDELADARLVEAVGGPGRYRFHDLIRVFARERLAMEESADAAGAARERALGALLFLTEEAHRRLHGHDKLQVRSAAPRWTMPGDTVGHLMPEPLAWLEEERSSLVAAVPQADRAGAVELCWELASGAVTLFEQRAYLTDWRDTHEVALAAADRAGDRRGRAVTVLSIGSLALVENRFADARDRLEEAAALFAVIGDAQGVAIAGYHLAYLERVDGRLDEAAGRYQAVLPVLRGCGDLAGAAYVLHRMAQVELDRGDTGHAEELLREALVLSRRVGSRRLEAQALHRFGHMYLETGEPGAAIEPFEAALAAVRELDDQIGQAYALSGLGLAHLRGGDHDRAAVALTGARSLAVDHGERLLEGRVAAGFGELALARGEFAGAVRELERALTLFRDIRAGTFEAWALELLATARTAMAEPGGVDSVTKAG</sequence>
<dbReference type="PANTHER" id="PTHR35807:SF1">
    <property type="entry name" value="TRANSCRIPTIONAL REGULATOR REDD"/>
    <property type="match status" value="1"/>
</dbReference>
<keyword evidence="8" id="KW-1185">Reference proteome</keyword>
<evidence type="ECO:0000256" key="4">
    <source>
        <dbReference type="ARBA" id="ARBA00023163"/>
    </source>
</evidence>